<evidence type="ECO:0000313" key="1">
    <source>
        <dbReference type="EMBL" id="RUS72545.1"/>
    </source>
</evidence>
<dbReference type="EMBL" id="RQTK01001055">
    <property type="protein sequence ID" value="RUS72545.1"/>
    <property type="molecule type" value="Genomic_DNA"/>
</dbReference>
<evidence type="ECO:0000313" key="2">
    <source>
        <dbReference type="Proteomes" id="UP000271974"/>
    </source>
</evidence>
<organism evidence="1 2">
    <name type="scientific">Elysia chlorotica</name>
    <name type="common">Eastern emerald elysia</name>
    <name type="synonym">Sea slug</name>
    <dbReference type="NCBI Taxonomy" id="188477"/>
    <lineage>
        <taxon>Eukaryota</taxon>
        <taxon>Metazoa</taxon>
        <taxon>Spiralia</taxon>
        <taxon>Lophotrochozoa</taxon>
        <taxon>Mollusca</taxon>
        <taxon>Gastropoda</taxon>
        <taxon>Heterobranchia</taxon>
        <taxon>Euthyneura</taxon>
        <taxon>Panpulmonata</taxon>
        <taxon>Sacoglossa</taxon>
        <taxon>Placobranchoidea</taxon>
        <taxon>Plakobranchidae</taxon>
        <taxon>Elysia</taxon>
    </lineage>
</organism>
<name>A0A3S0Z9I3_ELYCH</name>
<dbReference type="OrthoDB" id="6510177at2759"/>
<dbReference type="InterPro" id="IPR051697">
    <property type="entry name" value="Patched_domain-protein"/>
</dbReference>
<reference evidence="1 2" key="1">
    <citation type="submission" date="2019-01" db="EMBL/GenBank/DDBJ databases">
        <title>A draft genome assembly of the solar-powered sea slug Elysia chlorotica.</title>
        <authorList>
            <person name="Cai H."/>
            <person name="Li Q."/>
            <person name="Fang X."/>
            <person name="Li J."/>
            <person name="Curtis N.E."/>
            <person name="Altenburger A."/>
            <person name="Shibata T."/>
            <person name="Feng M."/>
            <person name="Maeda T."/>
            <person name="Schwartz J.A."/>
            <person name="Shigenobu S."/>
            <person name="Lundholm N."/>
            <person name="Nishiyama T."/>
            <person name="Yang H."/>
            <person name="Hasebe M."/>
            <person name="Li S."/>
            <person name="Pierce S.K."/>
            <person name="Wang J."/>
        </authorList>
    </citation>
    <scope>NUCLEOTIDE SEQUENCE [LARGE SCALE GENOMIC DNA]</scope>
    <source>
        <strain evidence="1">EC2010</strain>
        <tissue evidence="1">Whole organism of an adult</tissue>
    </source>
</reference>
<feature type="non-terminal residue" evidence="1">
    <location>
        <position position="1"/>
    </location>
</feature>
<keyword evidence="2" id="KW-1185">Reference proteome</keyword>
<comment type="caution">
    <text evidence="1">The sequence shown here is derived from an EMBL/GenBank/DDBJ whole genome shotgun (WGS) entry which is preliminary data.</text>
</comment>
<dbReference type="Proteomes" id="UP000271974">
    <property type="component" value="Unassembled WGS sequence"/>
</dbReference>
<gene>
    <name evidence="1" type="ORF">EGW08_019698</name>
</gene>
<proteinExistence type="predicted"/>
<sequence length="178" mass="20572">NSRAIHDRDVVERNFPDQSAHNYHPFSQNRLTPKVEVIFRSRKPMAIFNQEVLEEMKDLCDAIRSIVMSAGDQVYTYRDLCAKANGDCYVDGGFLLTDLFRNLLSLNKVTYPKWTPIDKPVDMRRLVGNVTVTNGILQSANSITLGFPLRRDTPQMERLSLKWESHFLRFMETVNCTK</sequence>
<dbReference type="AlphaFoldDB" id="A0A3S0Z9I3"/>
<dbReference type="PANTHER" id="PTHR10796">
    <property type="entry name" value="PATCHED-RELATED"/>
    <property type="match status" value="1"/>
</dbReference>
<accession>A0A3S0Z9I3</accession>
<feature type="non-terminal residue" evidence="1">
    <location>
        <position position="178"/>
    </location>
</feature>
<dbReference type="PANTHER" id="PTHR10796:SF92">
    <property type="entry name" value="PATCHED-RELATED, ISOFORM A"/>
    <property type="match status" value="1"/>
</dbReference>
<dbReference type="GO" id="GO:0016020">
    <property type="term" value="C:membrane"/>
    <property type="evidence" value="ECO:0007669"/>
    <property type="project" value="TreeGrafter"/>
</dbReference>
<protein>
    <submittedName>
        <fullName evidence="1">Uncharacterized protein</fullName>
    </submittedName>
</protein>